<accession>A0A2N9HV42</accession>
<organism evidence="3">
    <name type="scientific">Fagus sylvatica</name>
    <name type="common">Beechnut</name>
    <dbReference type="NCBI Taxonomy" id="28930"/>
    <lineage>
        <taxon>Eukaryota</taxon>
        <taxon>Viridiplantae</taxon>
        <taxon>Streptophyta</taxon>
        <taxon>Embryophyta</taxon>
        <taxon>Tracheophyta</taxon>
        <taxon>Spermatophyta</taxon>
        <taxon>Magnoliopsida</taxon>
        <taxon>eudicotyledons</taxon>
        <taxon>Gunneridae</taxon>
        <taxon>Pentapetalae</taxon>
        <taxon>rosids</taxon>
        <taxon>fabids</taxon>
        <taxon>Fagales</taxon>
        <taxon>Fagaceae</taxon>
        <taxon>Fagus</taxon>
    </lineage>
</organism>
<feature type="compositionally biased region" description="Polar residues" evidence="2">
    <location>
        <begin position="1"/>
        <end position="28"/>
    </location>
</feature>
<feature type="region of interest" description="Disordered" evidence="2">
    <location>
        <begin position="1"/>
        <end position="103"/>
    </location>
</feature>
<dbReference type="EMBL" id="OIVN01004113">
    <property type="protein sequence ID" value="SPD15549.1"/>
    <property type="molecule type" value="Genomic_DNA"/>
</dbReference>
<feature type="compositionally biased region" description="Acidic residues" evidence="2">
    <location>
        <begin position="292"/>
        <end position="310"/>
    </location>
</feature>
<keyword evidence="1" id="KW-0175">Coiled coil</keyword>
<sequence length="310" mass="33998">MPVQKRSINIASVLGTSAPETSGTSPHASSPVPPPGFSQGEDVMRKKRNRGKEQNDDASGQEGSSPSRLPKAKAPKKGKSKNDRALQKATGDSVLKSGKGVRGGEVAKAVGKALLLPEDMKVWQEKRSKHMLENLKRDSILAVQGIFEAGDRLLETERRLNQSREEIKRLTDFEKSASAKIRAVESAQEETEAKVQKSEEQAQAYYDQGFNEAADSLQLQLKGECNKYFIQGWHKALDNAGVDDASELYDLAWKHQPFGDPAPEERNEEAGEDAVEDPMIPVSHEVLSEPILAEDPEMPEVQADDQTPDG</sequence>
<evidence type="ECO:0000256" key="2">
    <source>
        <dbReference type="SAM" id="MobiDB-lite"/>
    </source>
</evidence>
<protein>
    <submittedName>
        <fullName evidence="3">Uncharacterized protein</fullName>
    </submittedName>
</protein>
<feature type="coiled-coil region" evidence="1">
    <location>
        <begin position="153"/>
        <end position="208"/>
    </location>
</feature>
<feature type="region of interest" description="Disordered" evidence="2">
    <location>
        <begin position="256"/>
        <end position="310"/>
    </location>
</feature>
<name>A0A2N9HV42_FAGSY</name>
<gene>
    <name evidence="3" type="ORF">FSB_LOCUS43431</name>
</gene>
<evidence type="ECO:0000256" key="1">
    <source>
        <dbReference type="SAM" id="Coils"/>
    </source>
</evidence>
<dbReference type="AlphaFoldDB" id="A0A2N9HV42"/>
<proteinExistence type="predicted"/>
<feature type="compositionally biased region" description="Basic residues" evidence="2">
    <location>
        <begin position="70"/>
        <end position="79"/>
    </location>
</feature>
<evidence type="ECO:0000313" key="3">
    <source>
        <dbReference type="EMBL" id="SPD15549.1"/>
    </source>
</evidence>
<feature type="compositionally biased region" description="Polar residues" evidence="2">
    <location>
        <begin position="57"/>
        <end position="67"/>
    </location>
</feature>
<reference evidence="3" key="1">
    <citation type="submission" date="2018-02" db="EMBL/GenBank/DDBJ databases">
        <authorList>
            <person name="Cohen D.B."/>
            <person name="Kent A.D."/>
        </authorList>
    </citation>
    <scope>NUCLEOTIDE SEQUENCE</scope>
</reference>